<name>A0A022RKG9_ERYGU</name>
<keyword evidence="5" id="KW-1185">Reference proteome</keyword>
<keyword evidence="1" id="KW-0479">Metal-binding</keyword>
<dbReference type="Gene3D" id="3.30.160.60">
    <property type="entry name" value="Classic Zinc Finger"/>
    <property type="match status" value="1"/>
</dbReference>
<feature type="domain" description="C2H2-type" evidence="3">
    <location>
        <begin position="38"/>
        <end position="65"/>
    </location>
</feature>
<keyword evidence="1" id="KW-0863">Zinc-finger</keyword>
<dbReference type="EMBL" id="KI630401">
    <property type="protein sequence ID" value="EYU40474.1"/>
    <property type="molecule type" value="Genomic_DNA"/>
</dbReference>
<gene>
    <name evidence="4" type="ORF">MIMGU_mgv1a026612mg</name>
</gene>
<feature type="domain" description="C2H2-type" evidence="3">
    <location>
        <begin position="205"/>
        <end position="232"/>
    </location>
</feature>
<dbReference type="PANTHER" id="PTHR47591">
    <property type="entry name" value="ZINC FINGER PROTEIN ZAT2-RELATED"/>
    <property type="match status" value="1"/>
</dbReference>
<dbReference type="eggNOG" id="KOG1721">
    <property type="taxonomic scope" value="Eukaryota"/>
</dbReference>
<evidence type="ECO:0000259" key="3">
    <source>
        <dbReference type="PROSITE" id="PS50157"/>
    </source>
</evidence>
<dbReference type="Pfam" id="PF13912">
    <property type="entry name" value="zf-C2H2_6"/>
    <property type="match status" value="3"/>
</dbReference>
<dbReference type="Proteomes" id="UP000030748">
    <property type="component" value="Unassembled WGS sequence"/>
</dbReference>
<evidence type="ECO:0000313" key="4">
    <source>
        <dbReference type="EMBL" id="EYU40474.1"/>
    </source>
</evidence>
<dbReference type="PROSITE" id="PS50157">
    <property type="entry name" value="ZINC_FINGER_C2H2_2"/>
    <property type="match status" value="3"/>
</dbReference>
<protein>
    <recommendedName>
        <fullName evidence="3">C2H2-type domain-containing protein</fullName>
    </recommendedName>
</protein>
<dbReference type="SUPFAM" id="SSF57667">
    <property type="entry name" value="beta-beta-alpha zinc fingers"/>
    <property type="match status" value="2"/>
</dbReference>
<keyword evidence="1" id="KW-0862">Zinc</keyword>
<reference evidence="4 5" key="1">
    <citation type="journal article" date="2013" name="Proc. Natl. Acad. Sci. U.S.A.">
        <title>Fine-scale variation in meiotic recombination in Mimulus inferred from population shotgun sequencing.</title>
        <authorList>
            <person name="Hellsten U."/>
            <person name="Wright K.M."/>
            <person name="Jenkins J."/>
            <person name="Shu S."/>
            <person name="Yuan Y."/>
            <person name="Wessler S.R."/>
            <person name="Schmutz J."/>
            <person name="Willis J.H."/>
            <person name="Rokhsar D.S."/>
        </authorList>
    </citation>
    <scope>NUCLEOTIDE SEQUENCE [LARGE SCALE GENOMIC DNA]</scope>
    <source>
        <strain evidence="5">cv. DUN x IM62</strain>
    </source>
</reference>
<feature type="region of interest" description="Disordered" evidence="2">
    <location>
        <begin position="1"/>
        <end position="36"/>
    </location>
</feature>
<feature type="compositionally biased region" description="Basic residues" evidence="2">
    <location>
        <begin position="1"/>
        <end position="10"/>
    </location>
</feature>
<feature type="compositionally biased region" description="Pro residues" evidence="2">
    <location>
        <begin position="253"/>
        <end position="262"/>
    </location>
</feature>
<dbReference type="PROSITE" id="PS00028">
    <property type="entry name" value="ZINC_FINGER_C2H2_1"/>
    <property type="match status" value="3"/>
</dbReference>
<dbReference type="InterPro" id="IPR013087">
    <property type="entry name" value="Znf_C2H2_type"/>
</dbReference>
<evidence type="ECO:0000256" key="2">
    <source>
        <dbReference type="SAM" id="MobiDB-lite"/>
    </source>
</evidence>
<dbReference type="InterPro" id="IPR036236">
    <property type="entry name" value="Znf_C2H2_sf"/>
</dbReference>
<feature type="non-terminal residue" evidence="4">
    <location>
        <position position="1"/>
    </location>
</feature>
<accession>A0A022RKG9</accession>
<feature type="region of interest" description="Disordered" evidence="2">
    <location>
        <begin position="246"/>
        <end position="281"/>
    </location>
</feature>
<dbReference type="SMART" id="SM00355">
    <property type="entry name" value="ZnF_C2H2"/>
    <property type="match status" value="3"/>
</dbReference>
<dbReference type="PANTHER" id="PTHR47591:SF1">
    <property type="entry name" value="ZINC FINGER PROTEIN ZAT2-RELATED"/>
    <property type="match status" value="1"/>
</dbReference>
<evidence type="ECO:0000313" key="5">
    <source>
        <dbReference type="Proteomes" id="UP000030748"/>
    </source>
</evidence>
<dbReference type="STRING" id="4155.A0A022RKG9"/>
<dbReference type="AlphaFoldDB" id="A0A022RKG9"/>
<feature type="domain" description="C2H2-type" evidence="3">
    <location>
        <begin position="136"/>
        <end position="163"/>
    </location>
</feature>
<organism evidence="4 5">
    <name type="scientific">Erythranthe guttata</name>
    <name type="common">Yellow monkey flower</name>
    <name type="synonym">Mimulus guttatus</name>
    <dbReference type="NCBI Taxonomy" id="4155"/>
    <lineage>
        <taxon>Eukaryota</taxon>
        <taxon>Viridiplantae</taxon>
        <taxon>Streptophyta</taxon>
        <taxon>Embryophyta</taxon>
        <taxon>Tracheophyta</taxon>
        <taxon>Spermatophyta</taxon>
        <taxon>Magnoliopsida</taxon>
        <taxon>eudicotyledons</taxon>
        <taxon>Gunneridae</taxon>
        <taxon>Pentapetalae</taxon>
        <taxon>asterids</taxon>
        <taxon>lamiids</taxon>
        <taxon>Lamiales</taxon>
        <taxon>Phrymaceae</taxon>
        <taxon>Erythranthe</taxon>
    </lineage>
</organism>
<proteinExistence type="predicted"/>
<sequence>HQTKKKRSKFIRIDATAAGLHSTKPTRKPDPSAPKITPPCTECGRKFWSSKALFGHMRCHPERQWRGINPPPNFRRTAAETISDERDYLYSSSLLTEEDHEVAACLLMLAHSAAAPPPEYSDSAGQHIVDGNCGRFECASCKKVFGSHQALGGHRASHKNVKGCYAITRNNNSTAAGGGDHHQEQEEGEEELEWYSEDNNNNGGHKCNICSRVFSSGQALGGHMRCHWDKEEARVFGGFDLNLSGTAGGATTTPPPPPPLPPVVDDDGDASSPYCSGMALD</sequence>
<dbReference type="GO" id="GO:0008270">
    <property type="term" value="F:zinc ion binding"/>
    <property type="evidence" value="ECO:0007669"/>
    <property type="project" value="UniProtKB-KW"/>
</dbReference>
<evidence type="ECO:0000256" key="1">
    <source>
        <dbReference type="PROSITE-ProRule" id="PRU00042"/>
    </source>
</evidence>